<dbReference type="InterPro" id="IPR000422">
    <property type="entry name" value="DHBP_synthase_RibB"/>
</dbReference>
<dbReference type="InterPro" id="IPR015865">
    <property type="entry name" value="Riboflavin_kinase_bac/euk"/>
</dbReference>
<keyword evidence="7" id="KW-0479">Metal-binding</keyword>
<dbReference type="GO" id="GO:0003935">
    <property type="term" value="F:GTP cyclohydrolase II activity"/>
    <property type="evidence" value="ECO:0007669"/>
    <property type="project" value="TreeGrafter"/>
</dbReference>
<reference evidence="12" key="1">
    <citation type="submission" date="2023-10" db="EMBL/GenBank/DDBJ databases">
        <title>Development of a sustainable strategy for remediation of hydrocarbon-contaminated territories based on the waste exchange concept.</title>
        <authorList>
            <person name="Krivoruchko A."/>
        </authorList>
    </citation>
    <scope>NUCLEOTIDE SEQUENCE</scope>
    <source>
        <strain evidence="12">IEGM 68</strain>
    </source>
</reference>
<dbReference type="SUPFAM" id="SSF55821">
    <property type="entry name" value="YrdC/RibB"/>
    <property type="match status" value="1"/>
</dbReference>
<dbReference type="GO" id="GO:0009231">
    <property type="term" value="P:riboflavin biosynthetic process"/>
    <property type="evidence" value="ECO:0007669"/>
    <property type="project" value="UniProtKB-KW"/>
</dbReference>
<evidence type="ECO:0000256" key="7">
    <source>
        <dbReference type="ARBA" id="ARBA00022723"/>
    </source>
</evidence>
<evidence type="ECO:0000256" key="9">
    <source>
        <dbReference type="ARBA" id="ARBA00022840"/>
    </source>
</evidence>
<keyword evidence="3" id="KW-0686">Riboflavin biosynthesis</keyword>
<dbReference type="GO" id="GO:0005524">
    <property type="term" value="F:ATP binding"/>
    <property type="evidence" value="ECO:0007669"/>
    <property type="project" value="UniProtKB-KW"/>
</dbReference>
<dbReference type="RefSeq" id="WP_317746686.1">
    <property type="nucleotide sequence ID" value="NZ_JAWLUP010000092.1"/>
</dbReference>
<evidence type="ECO:0000256" key="2">
    <source>
        <dbReference type="ARBA" id="ARBA00004904"/>
    </source>
</evidence>
<evidence type="ECO:0000256" key="3">
    <source>
        <dbReference type="ARBA" id="ARBA00022619"/>
    </source>
</evidence>
<evidence type="ECO:0000256" key="1">
    <source>
        <dbReference type="ARBA" id="ARBA00002284"/>
    </source>
</evidence>
<comment type="catalytic activity">
    <reaction evidence="10">
        <text>riboflavin + ATP = FMN + ADP + H(+)</text>
        <dbReference type="Rhea" id="RHEA:14357"/>
        <dbReference type="ChEBI" id="CHEBI:15378"/>
        <dbReference type="ChEBI" id="CHEBI:30616"/>
        <dbReference type="ChEBI" id="CHEBI:57986"/>
        <dbReference type="ChEBI" id="CHEBI:58210"/>
        <dbReference type="ChEBI" id="CHEBI:456216"/>
        <dbReference type="EC" id="2.7.1.26"/>
    </reaction>
</comment>
<keyword evidence="5" id="KW-0288">FMN</keyword>
<accession>A0AAE4V3A6</accession>
<dbReference type="SMART" id="SM00904">
    <property type="entry name" value="Flavokinase"/>
    <property type="match status" value="1"/>
</dbReference>
<dbReference type="Pfam" id="PF01687">
    <property type="entry name" value="Flavokinase"/>
    <property type="match status" value="1"/>
</dbReference>
<dbReference type="GO" id="GO:0046872">
    <property type="term" value="F:metal ion binding"/>
    <property type="evidence" value="ECO:0007669"/>
    <property type="project" value="UniProtKB-KW"/>
</dbReference>
<keyword evidence="9" id="KW-0067">ATP-binding</keyword>
<comment type="function">
    <text evidence="1">Catalyzes the conversion of D-ribulose 5-phosphate to formate and 3,4-dihydroxy-2-butanone 4-phosphate.</text>
</comment>
<dbReference type="InterPro" id="IPR023465">
    <property type="entry name" value="Riboflavin_kinase_dom_sf"/>
</dbReference>
<name>A0AAE4V3A6_9NOCA</name>
<comment type="caution">
    <text evidence="12">The sequence shown here is derived from an EMBL/GenBank/DDBJ whole genome shotgun (WGS) entry which is preliminary data.</text>
</comment>
<evidence type="ECO:0000256" key="6">
    <source>
        <dbReference type="ARBA" id="ARBA00022679"/>
    </source>
</evidence>
<evidence type="ECO:0000256" key="8">
    <source>
        <dbReference type="ARBA" id="ARBA00022741"/>
    </source>
</evidence>
<feature type="domain" description="Riboflavin kinase" evidence="11">
    <location>
        <begin position="370"/>
        <end position="503"/>
    </location>
</feature>
<dbReference type="Gene3D" id="3.90.870.10">
    <property type="entry name" value="DHBP synthase"/>
    <property type="match status" value="1"/>
</dbReference>
<sequence length="510" mass="54755">MSNSVTRVQQALSDLAAGRTVALAGSAGGDPDGYLLLAAEKASPAALASMVRHSSGFVCAAVTRRVCERLGLPPMVGTIPDQASDWYTVSVDAIAGVGTGISAADRARTLAMLANPDSATGDFTRPGHVVPARARENGVLETRGPAEVVTDLARAAGLRPVGAFAALVSEKDPTRIANEDETRDFAQAQQLTWLSADDVVIYRRVSELHVRCTFTITRESPYGELLTSGFRSEVTGTDYIAYRIGRPQSADAPWIHVHRESDFAPHADSTDPDRQAMFARIAAHGDGVVLIERNTNDLDSYTLTSEQQDRRRIDRNADIAQVIRELGISSLQLLDPPADLLGTLEIMGIEASVLSQADAGSTVKARTCTTTSTAHTVAGLVRHGDQRGRELGFPTANLELDTEAGSPSSEAHLVDGVWAGHCALPDGRSIPAAVSIGRRSTFYGRVGTRLLEAHLLDFDENLYDLEVTVHLEYWIRGQATFASKEELIAALEDDVRRTKELLSDTYPTAG</sequence>
<dbReference type="InterPro" id="IPR036144">
    <property type="entry name" value="RibA-like_sf"/>
</dbReference>
<dbReference type="AlphaFoldDB" id="A0AAE4V3A6"/>
<dbReference type="SUPFAM" id="SSF142695">
    <property type="entry name" value="RibA-like"/>
    <property type="match status" value="1"/>
</dbReference>
<evidence type="ECO:0000256" key="10">
    <source>
        <dbReference type="ARBA" id="ARBA00047880"/>
    </source>
</evidence>
<evidence type="ECO:0000313" key="12">
    <source>
        <dbReference type="EMBL" id="MDV7267550.1"/>
    </source>
</evidence>
<dbReference type="GO" id="GO:0005829">
    <property type="term" value="C:cytosol"/>
    <property type="evidence" value="ECO:0007669"/>
    <property type="project" value="TreeGrafter"/>
</dbReference>
<keyword evidence="8" id="KW-0547">Nucleotide-binding</keyword>
<protein>
    <submittedName>
        <fullName evidence="12">3,4-dihydroxy-2-butanone-4-phosphate synthase</fullName>
    </submittedName>
</protein>
<dbReference type="SUPFAM" id="SSF82114">
    <property type="entry name" value="Riboflavin kinase-like"/>
    <property type="match status" value="1"/>
</dbReference>
<evidence type="ECO:0000313" key="13">
    <source>
        <dbReference type="Proteomes" id="UP001185863"/>
    </source>
</evidence>
<dbReference type="PANTHER" id="PTHR21327">
    <property type="entry name" value="GTP CYCLOHYDROLASE II-RELATED"/>
    <property type="match status" value="1"/>
</dbReference>
<dbReference type="EMBL" id="JAWLUP010000092">
    <property type="protein sequence ID" value="MDV7267550.1"/>
    <property type="molecule type" value="Genomic_DNA"/>
</dbReference>
<organism evidence="12 13">
    <name type="scientific">Rhodococcus oxybenzonivorans</name>
    <dbReference type="NCBI Taxonomy" id="1990687"/>
    <lineage>
        <taxon>Bacteria</taxon>
        <taxon>Bacillati</taxon>
        <taxon>Actinomycetota</taxon>
        <taxon>Actinomycetes</taxon>
        <taxon>Mycobacteriales</taxon>
        <taxon>Nocardiaceae</taxon>
        <taxon>Rhodococcus</taxon>
    </lineage>
</organism>
<evidence type="ECO:0000256" key="5">
    <source>
        <dbReference type="ARBA" id="ARBA00022643"/>
    </source>
</evidence>
<dbReference type="GO" id="GO:0008686">
    <property type="term" value="F:3,4-dihydroxy-2-butanone-4-phosphate synthase activity"/>
    <property type="evidence" value="ECO:0007669"/>
    <property type="project" value="InterPro"/>
</dbReference>
<evidence type="ECO:0000259" key="11">
    <source>
        <dbReference type="SMART" id="SM00904"/>
    </source>
</evidence>
<proteinExistence type="predicted"/>
<dbReference type="Pfam" id="PF00926">
    <property type="entry name" value="DHBP_synthase"/>
    <property type="match status" value="1"/>
</dbReference>
<comment type="pathway">
    <text evidence="2">Cofactor biosynthesis; riboflavin biosynthesis; 2-hydroxy-3-oxobutyl phosphate from D-ribulose 5-phosphate: step 1/1.</text>
</comment>
<evidence type="ECO:0000256" key="4">
    <source>
        <dbReference type="ARBA" id="ARBA00022630"/>
    </source>
</evidence>
<keyword evidence="4" id="KW-0285">Flavoprotein</keyword>
<dbReference type="GO" id="GO:0008531">
    <property type="term" value="F:riboflavin kinase activity"/>
    <property type="evidence" value="ECO:0007669"/>
    <property type="project" value="UniProtKB-EC"/>
</dbReference>
<dbReference type="PANTHER" id="PTHR21327:SF18">
    <property type="entry name" value="3,4-DIHYDROXY-2-BUTANONE 4-PHOSPHATE SYNTHASE"/>
    <property type="match status" value="1"/>
</dbReference>
<dbReference type="Gene3D" id="2.40.30.30">
    <property type="entry name" value="Riboflavin kinase-like"/>
    <property type="match status" value="1"/>
</dbReference>
<gene>
    <name evidence="12" type="ORF">R4315_23785</name>
</gene>
<dbReference type="Proteomes" id="UP001185863">
    <property type="component" value="Unassembled WGS sequence"/>
</dbReference>
<dbReference type="InterPro" id="IPR017945">
    <property type="entry name" value="DHBP_synth_RibB-like_a/b_dom"/>
</dbReference>
<keyword evidence="6" id="KW-0808">Transferase</keyword>